<dbReference type="Proteomes" id="UP000004478">
    <property type="component" value="Unassembled WGS sequence"/>
</dbReference>
<dbReference type="PANTHER" id="PTHR43640:SF1">
    <property type="entry name" value="THIOREDOXIN-DEPENDENT PEROXIREDOXIN"/>
    <property type="match status" value="1"/>
</dbReference>
<feature type="domain" description="Thioredoxin" evidence="2">
    <location>
        <begin position="17"/>
        <end position="170"/>
    </location>
</feature>
<dbReference type="GO" id="GO:0016491">
    <property type="term" value="F:oxidoreductase activity"/>
    <property type="evidence" value="ECO:0007669"/>
    <property type="project" value="InterPro"/>
</dbReference>
<dbReference type="PROSITE" id="PS51352">
    <property type="entry name" value="THIOREDOXIN_2"/>
    <property type="match status" value="1"/>
</dbReference>
<dbReference type="AlphaFoldDB" id="K1LGI9"/>
<dbReference type="Gene3D" id="3.40.30.10">
    <property type="entry name" value="Glutaredoxin"/>
    <property type="match status" value="1"/>
</dbReference>
<proteinExistence type="predicted"/>
<dbReference type="InterPro" id="IPR047262">
    <property type="entry name" value="PRX-like1"/>
</dbReference>
<feature type="chain" id="PRO_5003850768" evidence="1">
    <location>
        <begin position="21"/>
        <end position="195"/>
    </location>
</feature>
<gene>
    <name evidence="3" type="ORF">B879_01982</name>
</gene>
<accession>K1LGI9</accession>
<name>K1LGI9_CECL9</name>
<comment type="caution">
    <text evidence="3">The sequence shown here is derived from an EMBL/GenBank/DDBJ whole genome shotgun (WGS) entry which is preliminary data.</text>
</comment>
<evidence type="ECO:0000259" key="2">
    <source>
        <dbReference type="PROSITE" id="PS51352"/>
    </source>
</evidence>
<dbReference type="SUPFAM" id="SSF52833">
    <property type="entry name" value="Thioredoxin-like"/>
    <property type="match status" value="1"/>
</dbReference>
<feature type="signal peptide" evidence="1">
    <location>
        <begin position="1"/>
        <end position="20"/>
    </location>
</feature>
<dbReference type="InterPro" id="IPR036249">
    <property type="entry name" value="Thioredoxin-like_sf"/>
</dbReference>
<dbReference type="InterPro" id="IPR013766">
    <property type="entry name" value="Thioredoxin_domain"/>
</dbReference>
<dbReference type="EMBL" id="AMGM01000026">
    <property type="protein sequence ID" value="EKB49413.1"/>
    <property type="molecule type" value="Genomic_DNA"/>
</dbReference>
<dbReference type="InterPro" id="IPR000866">
    <property type="entry name" value="AhpC/TSA"/>
</dbReference>
<evidence type="ECO:0000256" key="1">
    <source>
        <dbReference type="SAM" id="SignalP"/>
    </source>
</evidence>
<dbReference type="GO" id="GO:0016209">
    <property type="term" value="F:antioxidant activity"/>
    <property type="evidence" value="ECO:0007669"/>
    <property type="project" value="InterPro"/>
</dbReference>
<dbReference type="PANTHER" id="PTHR43640">
    <property type="entry name" value="OS07G0260300 PROTEIN"/>
    <property type="match status" value="1"/>
</dbReference>
<protein>
    <submittedName>
        <fullName evidence="3">AhpC/TSA family protein</fullName>
    </submittedName>
</protein>
<reference evidence="3 4" key="1">
    <citation type="journal article" date="2012" name="J. Bacteriol.">
        <title>Draft Genome Sequence of Cecembia lonarensis Strain LW9T, Isolated from Lonar Lake, a Haloalkaline Lake in India.</title>
        <authorList>
            <person name="Shivaji S."/>
            <person name="Ara S."/>
            <person name="Singh A."/>
            <person name="Pinnaka A.K."/>
        </authorList>
    </citation>
    <scope>NUCLEOTIDE SEQUENCE [LARGE SCALE GENOMIC DNA]</scope>
    <source>
        <strain evidence="3 4">LW9</strain>
    </source>
</reference>
<evidence type="ECO:0000313" key="3">
    <source>
        <dbReference type="EMBL" id="EKB49413.1"/>
    </source>
</evidence>
<evidence type="ECO:0000313" key="4">
    <source>
        <dbReference type="Proteomes" id="UP000004478"/>
    </source>
</evidence>
<dbReference type="OrthoDB" id="9809746at2"/>
<sequence>MKKLTITLLFALLTGFQVSAQRAENFRLKDAISGSEFELSSHEEAKAVVLIFTSLNCPFSKLYEERLVALHQQFADQGFVFALINPHVRVEEEETVENMKLRAAERKMNLPFLMDGDQTVTRQFGITKLPEVVVVNPSPTGFAIAYRGAIDNNPQVAANASLKYLEGALTSIINRRNPSPASTRPVGCNVRFLRP</sequence>
<organism evidence="3 4">
    <name type="scientific">Cecembia lonarensis (strain CCUG 58316 / KCTC 22772 / LW9)</name>
    <dbReference type="NCBI Taxonomy" id="1225176"/>
    <lineage>
        <taxon>Bacteria</taxon>
        <taxon>Pseudomonadati</taxon>
        <taxon>Bacteroidota</taxon>
        <taxon>Cytophagia</taxon>
        <taxon>Cytophagales</taxon>
        <taxon>Cyclobacteriaceae</taxon>
        <taxon>Cecembia</taxon>
    </lineage>
</organism>
<dbReference type="RefSeq" id="WP_009185012.1">
    <property type="nucleotide sequence ID" value="NZ_AMGM01000026.1"/>
</dbReference>
<dbReference type="Pfam" id="PF00578">
    <property type="entry name" value="AhpC-TSA"/>
    <property type="match status" value="1"/>
</dbReference>
<keyword evidence="4" id="KW-1185">Reference proteome</keyword>
<keyword evidence="1" id="KW-0732">Signal</keyword>